<organism evidence="1 2">
    <name type="scientific">Prorocentrum cordatum</name>
    <dbReference type="NCBI Taxonomy" id="2364126"/>
    <lineage>
        <taxon>Eukaryota</taxon>
        <taxon>Sar</taxon>
        <taxon>Alveolata</taxon>
        <taxon>Dinophyceae</taxon>
        <taxon>Prorocentrales</taxon>
        <taxon>Prorocentraceae</taxon>
        <taxon>Prorocentrum</taxon>
    </lineage>
</organism>
<evidence type="ECO:0000313" key="1">
    <source>
        <dbReference type="EMBL" id="CAK0794223.1"/>
    </source>
</evidence>
<comment type="caution">
    <text evidence="1">The sequence shown here is derived from an EMBL/GenBank/DDBJ whole genome shotgun (WGS) entry which is preliminary data.</text>
</comment>
<evidence type="ECO:0000313" key="2">
    <source>
        <dbReference type="Proteomes" id="UP001189429"/>
    </source>
</evidence>
<gene>
    <name evidence="1" type="ORF">PCOR1329_LOCUS4286</name>
</gene>
<name>A0ABN9PMC9_9DINO</name>
<protein>
    <submittedName>
        <fullName evidence="1">Uncharacterized protein</fullName>
    </submittedName>
</protein>
<dbReference type="EMBL" id="CAUYUJ010001113">
    <property type="protein sequence ID" value="CAK0794223.1"/>
    <property type="molecule type" value="Genomic_DNA"/>
</dbReference>
<reference evidence="1" key="1">
    <citation type="submission" date="2023-10" db="EMBL/GenBank/DDBJ databases">
        <authorList>
            <person name="Chen Y."/>
            <person name="Shah S."/>
            <person name="Dougan E. K."/>
            <person name="Thang M."/>
            <person name="Chan C."/>
        </authorList>
    </citation>
    <scope>NUCLEOTIDE SEQUENCE [LARGE SCALE GENOMIC DNA]</scope>
</reference>
<keyword evidence="2" id="KW-1185">Reference proteome</keyword>
<accession>A0ABN9PMC9</accession>
<feature type="non-terminal residue" evidence="1">
    <location>
        <position position="104"/>
    </location>
</feature>
<dbReference type="Proteomes" id="UP001189429">
    <property type="component" value="Unassembled WGS sequence"/>
</dbReference>
<sequence>MWVALSMQQEWRGLPEGVQDHFLNVCGSAQMVLSGFPQSLFTPSWWRDRRGPARHLRDVLQGKAPHRRPRHRDRAEANLKEALRMTEEAEVAWRAEPRCVGERR</sequence>
<proteinExistence type="predicted"/>